<dbReference type="EMBL" id="PP813863">
    <property type="protein sequence ID" value="XCN26660.1"/>
    <property type="molecule type" value="Genomic_DNA"/>
</dbReference>
<protein>
    <submittedName>
        <fullName evidence="1">Uncharacterized protein</fullName>
    </submittedName>
</protein>
<name>A0AAU8KV34_9VIRU</name>
<organism evidence="1">
    <name type="scientific">Pseudomonas phage vB_PaeP_FBPa39</name>
    <dbReference type="NCBI Taxonomy" id="3231239"/>
    <lineage>
        <taxon>Viruses</taxon>
    </lineage>
</organism>
<accession>A0AAU8KV34</accession>
<proteinExistence type="predicted"/>
<reference evidence="1" key="1">
    <citation type="submission" date="2024-05" db="EMBL/GenBank/DDBJ databases">
        <title>Defense systems in Pseudomonas aeruginosa.</title>
        <authorList>
            <person name="van den Berg D.F."/>
            <person name="Costa R.A."/>
        </authorList>
    </citation>
    <scope>NUCLEOTIDE SEQUENCE</scope>
</reference>
<sequence length="143" mass="14814">MLQTFTELVEVFRVLDSTGEVLQTTESADEDTMVDEDFCRSLHVDDVNPNLRRVVGAGGPGVVVAAHAAEDGIGYHLLVVHGENGGAMTFVVLTTDDADQFPGESPGAEPIGRNAGVVVSSTGGTHADVNLGGAARGKVFAVH</sequence>
<evidence type="ECO:0000313" key="1">
    <source>
        <dbReference type="EMBL" id="XCN26660.1"/>
    </source>
</evidence>